<evidence type="ECO:0000256" key="1">
    <source>
        <dbReference type="SAM" id="MobiDB-lite"/>
    </source>
</evidence>
<sequence>MMQTPNRTPAPLVVSHFPPIIVCRRTMATDNSDKPAHTPPWQVRWKRPILNSVVLGIDDVDGQDGEQFDYEDIQDSIRDDWVPISCASVVLTRDEARRAILELHKRDKLLLKKRKQQQPTCESSTRTPTKLNNSNKTDVEENTPRNSNVKKSIAISPSVLLSPSSWFKKSSERDTKSHTEDAANAHKPTIILDPKSKPPRFQRGKNKSERNMLSPPSSNIFTTFTNVSSRQVKHCPISNDEPHSPPIITDASTASSLLWEDNTLTSVSEEDAVAFRMYENSKLRQSSVAPPAEPLTPKQSDEKHQSTDHDINDNIGSGRYYRDRNGNLRSRDFDGFDNVVMSVTIYATPSLHGSSSKDSVGRKTYPMSGDVIVMELLSTKNPPDLDVSPNIRAAKRNASSSSSSLTHPPPPPTSGDSDSSAISSASNSQHQTQFHEEDKSSNHTRILSRRILRWPSSITISSETKRKCHPTNYRGNLYSNSHGWPSLASLGRSTVWEERTVDVDPKTGSFKDDGVVDRRSSRERLYHSQDMTADAVDAIRCLDFLFGESNDIKSSNESKTSSTKDNESAASEDVTNKSISRKRMRLTQPLCLCFITSDGRVLFFHAMHVFLSRSAKSVHNVSDSFAALLFGKELLDKVCDDVIPLSCPNETLKLSQVTTEAEPFHGNANTSPAVWDAIMFKHRIESGRDFEDTESEVRPSEWSRLNDFDASIDYTSLPYRTLQRSNVITGTCITSNTDNPFLVICGKGIHSSISRNHRTPRFRLGGFVTFISLRHYNETRTIYVPFAAEQIQPMAWNGFHYVVVLGKKGNVCQKEADVSKPFAMTIRVDSMKTEPDLSPVRFQPVVVNLPSVSESLGSLCSDFFQEGDIVGFNSVRCRAACVSTIPSSPPGIILTFHSVLPRASSTVAVVNCSLSSVCDGRRSTSIRPGHRIILPPITENEPRDRGNISCTGGQGWLLVGMEGNCNPVYYISWEGTTDQGPYLLELSDPDSTASKAQRSVLSNIMPLMSVVANADPLYDGTVALLPFTSAVSLPSILPSNHRQLSESHLAEQSCSLGLRNSILSAARNEGGIDESLVSALGSISMKSDRSKALMMSHKQKSKRILQHCSSWTQLDDTRANRGIIHGQVITTLMRTGAQTRTLTLRTNIVTNPLTTPYNQILSWLCQRRDYFTAASVALSLLNDVEAVYELRGIQKDKSSEFIAHQGLLDGITPLASGDTTTETKTFISLADMTVGCMIKNGASMASTLEGFLSRNTLYDSARASLMLVGAIAMSVSSEPSQDVHFHENIVDSLSKAGNPNESVLWPLRCLLKMAVARQCLSSALLLLNSAIPNELRWRQPHQSIVATRGIATAPRPSLSLFVAAIQIIIECTGEATRALLDLFDEESGQPYWLSIQDDTRLALCLFSVNGKYVFMLQPECRAWMLELLNAAIEFCNDRTIPDEWLSEVITGVFCNAECDICLGFDSRNSFAAQNRYTEEYLSCYREEMEIIRDLLVPQDDSGGLDFDILIPSLLLLTRRGKVWREGMSFSTQNVLNAVCDLAGRKSCAPRFIFDGRTVMQQCAKADNIQAASFLVGGRSGLVLECADLLRSEIDISMKVAEIALFGGSLMELKEIMETLDYTQNLDTDTIHLEWTPSKSLCHLLWLIEHHVINVNTYGDFDALSPGQLTPVAAGRICFRAWLCLAKSNSSTTATTKWLEIWLRRKLELNDGISPKRLACAALVRVLLWADEECSTLDGDDEDELIIGSVAGFDVKFLAELSYACVGLIQSIPPHLQSEVSSGPDDFSSPTTSAMISFEVVGHHDLMASTEEPSL</sequence>
<feature type="compositionally biased region" description="Polar residues" evidence="1">
    <location>
        <begin position="117"/>
        <end position="136"/>
    </location>
</feature>
<keyword evidence="3" id="KW-1185">Reference proteome</keyword>
<feature type="compositionally biased region" description="Basic and acidic residues" evidence="1">
    <location>
        <begin position="169"/>
        <end position="184"/>
    </location>
</feature>
<comment type="caution">
    <text evidence="2">The sequence shown here is derived from an EMBL/GenBank/DDBJ whole genome shotgun (WGS) entry which is preliminary data.</text>
</comment>
<organism evidence="2 3">
    <name type="scientific">Cyclotella atomus</name>
    <dbReference type="NCBI Taxonomy" id="382360"/>
    <lineage>
        <taxon>Eukaryota</taxon>
        <taxon>Sar</taxon>
        <taxon>Stramenopiles</taxon>
        <taxon>Ochrophyta</taxon>
        <taxon>Bacillariophyta</taxon>
        <taxon>Coscinodiscophyceae</taxon>
        <taxon>Thalassiosirophycidae</taxon>
        <taxon>Stephanodiscales</taxon>
        <taxon>Stephanodiscaceae</taxon>
        <taxon>Cyclotella</taxon>
    </lineage>
</organism>
<proteinExistence type="predicted"/>
<evidence type="ECO:0000313" key="3">
    <source>
        <dbReference type="Proteomes" id="UP001530400"/>
    </source>
</evidence>
<name>A0ABD3QP85_9STRA</name>
<feature type="compositionally biased region" description="Basic and acidic residues" evidence="1">
    <location>
        <begin position="553"/>
        <end position="567"/>
    </location>
</feature>
<reference evidence="2 3" key="1">
    <citation type="submission" date="2024-10" db="EMBL/GenBank/DDBJ databases">
        <title>Updated reference genomes for cyclostephanoid diatoms.</title>
        <authorList>
            <person name="Roberts W.R."/>
            <person name="Alverson A.J."/>
        </authorList>
    </citation>
    <scope>NUCLEOTIDE SEQUENCE [LARGE SCALE GENOMIC DNA]</scope>
    <source>
        <strain evidence="2 3">AJA010-31</strain>
    </source>
</reference>
<feature type="region of interest" description="Disordered" evidence="1">
    <location>
        <begin position="553"/>
        <end position="577"/>
    </location>
</feature>
<gene>
    <name evidence="2" type="ORF">ACHAWO_013478</name>
</gene>
<feature type="region of interest" description="Disordered" evidence="1">
    <location>
        <begin position="395"/>
        <end position="446"/>
    </location>
</feature>
<feature type="region of interest" description="Disordered" evidence="1">
    <location>
        <begin position="111"/>
        <end position="151"/>
    </location>
</feature>
<feature type="compositionally biased region" description="Low complexity" evidence="1">
    <location>
        <begin position="414"/>
        <end position="428"/>
    </location>
</feature>
<accession>A0ABD3QP85</accession>
<feature type="region of interest" description="Disordered" evidence="1">
    <location>
        <begin position="166"/>
        <end position="219"/>
    </location>
</feature>
<protein>
    <recommendedName>
        <fullName evidence="4">Anaphase-promoting complex subunit 1</fullName>
    </recommendedName>
</protein>
<evidence type="ECO:0000313" key="2">
    <source>
        <dbReference type="EMBL" id="KAL3801131.1"/>
    </source>
</evidence>
<dbReference type="EMBL" id="JALLPJ020000145">
    <property type="protein sequence ID" value="KAL3801131.1"/>
    <property type="molecule type" value="Genomic_DNA"/>
</dbReference>
<dbReference type="Proteomes" id="UP001530400">
    <property type="component" value="Unassembled WGS sequence"/>
</dbReference>
<evidence type="ECO:0008006" key="4">
    <source>
        <dbReference type="Google" id="ProtNLM"/>
    </source>
</evidence>
<feature type="compositionally biased region" description="Basic and acidic residues" evidence="1">
    <location>
        <begin position="299"/>
        <end position="312"/>
    </location>
</feature>
<feature type="region of interest" description="Disordered" evidence="1">
    <location>
        <begin position="282"/>
        <end position="324"/>
    </location>
</feature>